<dbReference type="EMBL" id="JAGIOF010000001">
    <property type="protein sequence ID" value="MBP2385994.1"/>
    <property type="molecule type" value="Genomic_DNA"/>
</dbReference>
<dbReference type="Gene3D" id="2.40.320.10">
    <property type="entry name" value="Hypothetical Protein Pfu-838710-001"/>
    <property type="match status" value="1"/>
</dbReference>
<dbReference type="CDD" id="cd07374">
    <property type="entry name" value="CYTH-like_Pase"/>
    <property type="match status" value="1"/>
</dbReference>
<proteinExistence type="predicted"/>
<dbReference type="Gene3D" id="1.40.20.10">
    <property type="entry name" value="CHAD domain"/>
    <property type="match status" value="1"/>
</dbReference>
<keyword evidence="4" id="KW-1185">Reference proteome</keyword>
<dbReference type="SUPFAM" id="SSF55154">
    <property type="entry name" value="CYTH-like phosphatases"/>
    <property type="match status" value="1"/>
</dbReference>
<protein>
    <submittedName>
        <fullName evidence="3">CHAD domain-containing protein</fullName>
    </submittedName>
</protein>
<dbReference type="Proteomes" id="UP001296993">
    <property type="component" value="Unassembled WGS sequence"/>
</dbReference>
<dbReference type="InterPro" id="IPR007899">
    <property type="entry name" value="CHAD_dom"/>
</dbReference>
<dbReference type="PANTHER" id="PTHR39339:SF1">
    <property type="entry name" value="CHAD DOMAIN-CONTAINING PROTEIN"/>
    <property type="match status" value="1"/>
</dbReference>
<name>A0ABS4XBZ4_9MICC</name>
<accession>A0ABS4XBZ4</accession>
<comment type="caution">
    <text evidence="3">The sequence shown here is derived from an EMBL/GenBank/DDBJ whole genome shotgun (WGS) entry which is preliminary data.</text>
</comment>
<dbReference type="PROSITE" id="PS51708">
    <property type="entry name" value="CHAD"/>
    <property type="match status" value="1"/>
</dbReference>
<dbReference type="RefSeq" id="WP_209996970.1">
    <property type="nucleotide sequence ID" value="NZ_BAAAJY010000003.1"/>
</dbReference>
<sequence length="505" mass="56378">MQPTGYPRTEHSYDAGASTPFPELPDIQGVERVEAPVDSRLDAVYFDTETLALATRRITLRRRTGGIDHGWQLSIPHGSAQGQELNAPLGQPDAVPRELLTHVLAYTRGEDLLPIARLGTLRSTCRLYGPGGEHLADFADDRIHAESTHPPGPGMEWREWKLMLVHGGTDLLVAAEETLTATGAVRSSPGSELARALGGAYPTERSTGTGRPRKKGPAFDVVAAYLDVQIGELLSEDPCVRLGEPESIHQMRSATRRIRSVLSTYASLLTAMEVRRLGDELKWLTRMLGRPRDVEVMRERLRRHIGELPKPLRAGPVSEPIERELGTAYNVDYRELLKALESDRYYRLLDDLEQFRDHPPTKARASKPAHKEAAGLVNKTAKRLDRSHKAAVRAKAGGTRDTALHQVRKDAKRLRHAAESVTEIHGKRARKISRKTHRLQSILGDHQDSVMVRAFLDELVSEPGLPEGTVRAYRRVQRIEKDIARTAVKKYSKARKKSSGLRLHR</sequence>
<feature type="region of interest" description="Disordered" evidence="1">
    <location>
        <begin position="1"/>
        <end position="25"/>
    </location>
</feature>
<dbReference type="InterPro" id="IPR038186">
    <property type="entry name" value="CHAD_dom_sf"/>
</dbReference>
<dbReference type="PANTHER" id="PTHR39339">
    <property type="entry name" value="SLR1444 PROTEIN"/>
    <property type="match status" value="1"/>
</dbReference>
<reference evidence="3 4" key="1">
    <citation type="submission" date="2021-03" db="EMBL/GenBank/DDBJ databases">
        <title>Sequencing the genomes of 1000 actinobacteria strains.</title>
        <authorList>
            <person name="Klenk H.-P."/>
        </authorList>
    </citation>
    <scope>NUCLEOTIDE SEQUENCE [LARGE SCALE GENOMIC DNA]</scope>
    <source>
        <strain evidence="3 4">DSM 15797</strain>
    </source>
</reference>
<dbReference type="Pfam" id="PF05235">
    <property type="entry name" value="CHAD"/>
    <property type="match status" value="1"/>
</dbReference>
<gene>
    <name evidence="3" type="ORF">JOF47_001505</name>
</gene>
<evidence type="ECO:0000259" key="2">
    <source>
        <dbReference type="PROSITE" id="PS51708"/>
    </source>
</evidence>
<evidence type="ECO:0000313" key="3">
    <source>
        <dbReference type="EMBL" id="MBP2385994.1"/>
    </source>
</evidence>
<organism evidence="3 4">
    <name type="scientific">Paeniglutamicibacter kerguelensis</name>
    <dbReference type="NCBI Taxonomy" id="254788"/>
    <lineage>
        <taxon>Bacteria</taxon>
        <taxon>Bacillati</taxon>
        <taxon>Actinomycetota</taxon>
        <taxon>Actinomycetes</taxon>
        <taxon>Micrococcales</taxon>
        <taxon>Micrococcaceae</taxon>
        <taxon>Paeniglutamicibacter</taxon>
    </lineage>
</organism>
<evidence type="ECO:0000256" key="1">
    <source>
        <dbReference type="SAM" id="MobiDB-lite"/>
    </source>
</evidence>
<dbReference type="SMART" id="SM00880">
    <property type="entry name" value="CHAD"/>
    <property type="match status" value="1"/>
</dbReference>
<dbReference type="InterPro" id="IPR033469">
    <property type="entry name" value="CYTH-like_dom_sf"/>
</dbReference>
<evidence type="ECO:0000313" key="4">
    <source>
        <dbReference type="Proteomes" id="UP001296993"/>
    </source>
</evidence>
<dbReference type="SMART" id="SM01118">
    <property type="entry name" value="CYTH"/>
    <property type="match status" value="1"/>
</dbReference>
<dbReference type="InterPro" id="IPR023577">
    <property type="entry name" value="CYTH_domain"/>
</dbReference>
<feature type="domain" description="CHAD" evidence="2">
    <location>
        <begin position="215"/>
        <end position="497"/>
    </location>
</feature>
<feature type="region of interest" description="Disordered" evidence="1">
    <location>
        <begin position="195"/>
        <end position="215"/>
    </location>
</feature>